<comment type="caution">
    <text evidence="1">The sequence shown here is derived from an EMBL/GenBank/DDBJ whole genome shotgun (WGS) entry which is preliminary data.</text>
</comment>
<evidence type="ECO:0000313" key="2">
    <source>
        <dbReference type="Proteomes" id="UP000234254"/>
    </source>
</evidence>
<protein>
    <submittedName>
        <fullName evidence="1">Uncharacterized protein</fullName>
    </submittedName>
</protein>
<dbReference type="AlphaFoldDB" id="A0A2I1DDA5"/>
<proteinExistence type="predicted"/>
<keyword evidence="2" id="KW-1185">Reference proteome</keyword>
<name>A0A2I1DDA5_ASPC2</name>
<gene>
    <name evidence="1" type="ORF">P168DRAFT_3101</name>
</gene>
<dbReference type="OrthoDB" id="5332870at2759"/>
<reference evidence="1" key="1">
    <citation type="submission" date="2016-12" db="EMBL/GenBank/DDBJ databases">
        <title>The genomes of Aspergillus section Nigri reveals drivers in fungal speciation.</title>
        <authorList>
            <consortium name="DOE Joint Genome Institute"/>
            <person name="Vesth T.C."/>
            <person name="Nybo J."/>
            <person name="Theobald S."/>
            <person name="Brandl J."/>
            <person name="Frisvad J.C."/>
            <person name="Nielsen K.F."/>
            <person name="Lyhne E.K."/>
            <person name="Kogle M.E."/>
            <person name="Kuo A."/>
            <person name="Riley R."/>
            <person name="Clum A."/>
            <person name="Nolan M."/>
            <person name="Lipzen A."/>
            <person name="Salamov A."/>
            <person name="Henrissat B."/>
            <person name="Wiebenga A."/>
            <person name="De vries R.P."/>
            <person name="Grigoriev I.V."/>
            <person name="Mortensen U.H."/>
            <person name="Andersen M.R."/>
            <person name="Baker S.E."/>
        </authorList>
    </citation>
    <scope>NUCLEOTIDE SEQUENCE</scope>
    <source>
        <strain evidence="1">IBT 28561</strain>
    </source>
</reference>
<dbReference type="GeneID" id="36546892"/>
<dbReference type="RefSeq" id="XP_024696424.1">
    <property type="nucleotide sequence ID" value="XM_024839368.1"/>
</dbReference>
<accession>A0A2I1DDA5</accession>
<dbReference type="VEuPathDB" id="FungiDB:P168DRAFT_3101"/>
<dbReference type="EMBL" id="MSFM01000001">
    <property type="protein sequence ID" value="PKY07830.1"/>
    <property type="molecule type" value="Genomic_DNA"/>
</dbReference>
<organism evidence="1 2">
    <name type="scientific">Aspergillus campestris (strain IBT 28561)</name>
    <dbReference type="NCBI Taxonomy" id="1392248"/>
    <lineage>
        <taxon>Eukaryota</taxon>
        <taxon>Fungi</taxon>
        <taxon>Dikarya</taxon>
        <taxon>Ascomycota</taxon>
        <taxon>Pezizomycotina</taxon>
        <taxon>Eurotiomycetes</taxon>
        <taxon>Eurotiomycetidae</taxon>
        <taxon>Eurotiales</taxon>
        <taxon>Aspergillaceae</taxon>
        <taxon>Aspergillus</taxon>
        <taxon>Aspergillus subgen. Circumdati</taxon>
    </lineage>
</organism>
<sequence>MSDQSIALGREVERLITAPYAPSLQDLYGITQSCSLGVIQSWASRKPCQIGALADVVVDGLSRSNFAVRLLGAFARVESFRNVLLERHPQLLDLFLQKAIEDGEFQVGHLKSPPLS</sequence>
<evidence type="ECO:0000313" key="1">
    <source>
        <dbReference type="EMBL" id="PKY07830.1"/>
    </source>
</evidence>
<dbReference type="Proteomes" id="UP000234254">
    <property type="component" value="Unassembled WGS sequence"/>
</dbReference>